<protein>
    <submittedName>
        <fullName evidence="9">PTS fructose transporter subunit IIA</fullName>
    </submittedName>
</protein>
<evidence type="ECO:0000256" key="7">
    <source>
        <dbReference type="ARBA" id="ARBA00022777"/>
    </source>
</evidence>
<evidence type="ECO:0000256" key="5">
    <source>
        <dbReference type="ARBA" id="ARBA00022679"/>
    </source>
</evidence>
<dbReference type="GO" id="GO:0016020">
    <property type="term" value="C:membrane"/>
    <property type="evidence" value="ECO:0007669"/>
    <property type="project" value="InterPro"/>
</dbReference>
<evidence type="ECO:0000313" key="9">
    <source>
        <dbReference type="EMBL" id="APX72951.1"/>
    </source>
</evidence>
<dbReference type="STRING" id="1847728.BTM29_10475"/>
<comment type="subcellular location">
    <subcellularLocation>
        <location evidence="1">Cytoplasm</location>
    </subcellularLocation>
</comment>
<dbReference type="InterPro" id="IPR036662">
    <property type="entry name" value="PTS_EIIA_man-typ_sf"/>
</dbReference>
<reference evidence="10" key="1">
    <citation type="submission" date="2016-12" db="EMBL/GenBank/DDBJ databases">
        <authorList>
            <person name="Jung M.Y."/>
            <person name="Lee S.H."/>
        </authorList>
    </citation>
    <scope>NUCLEOTIDE SEQUENCE [LARGE SCALE GENOMIC DNA]</scope>
    <source>
        <strain evidence="10">WiKim39</strain>
    </source>
</reference>
<dbReference type="Pfam" id="PF03610">
    <property type="entry name" value="EIIA-man"/>
    <property type="match status" value="1"/>
</dbReference>
<dbReference type="RefSeq" id="WP_076617276.1">
    <property type="nucleotide sequence ID" value="NZ_CP019323.1"/>
</dbReference>
<dbReference type="GO" id="GO:0009401">
    <property type="term" value="P:phosphoenolpyruvate-dependent sugar phosphotransferase system"/>
    <property type="evidence" value="ECO:0007669"/>
    <property type="project" value="UniProtKB-KW"/>
</dbReference>
<proteinExistence type="predicted"/>
<dbReference type="PANTHER" id="PTHR33799:SF1">
    <property type="entry name" value="PTS SYSTEM MANNOSE-SPECIFIC EIIAB COMPONENT-RELATED"/>
    <property type="match status" value="1"/>
</dbReference>
<dbReference type="EMBL" id="CP019323">
    <property type="protein sequence ID" value="APX72951.1"/>
    <property type="molecule type" value="Genomic_DNA"/>
</dbReference>
<evidence type="ECO:0000256" key="3">
    <source>
        <dbReference type="ARBA" id="ARBA00022490"/>
    </source>
</evidence>
<keyword evidence="6" id="KW-0598">Phosphotransferase system</keyword>
<evidence type="ECO:0000256" key="6">
    <source>
        <dbReference type="ARBA" id="ARBA00022683"/>
    </source>
</evidence>
<keyword evidence="3" id="KW-0963">Cytoplasm</keyword>
<dbReference type="InterPro" id="IPR033887">
    <property type="entry name" value="PTS_IIA_man"/>
</dbReference>
<dbReference type="GO" id="GO:0016301">
    <property type="term" value="F:kinase activity"/>
    <property type="evidence" value="ECO:0007669"/>
    <property type="project" value="UniProtKB-KW"/>
</dbReference>
<dbReference type="InterPro" id="IPR051471">
    <property type="entry name" value="Bacterial_PTS_sugar_comp"/>
</dbReference>
<keyword evidence="2" id="KW-0813">Transport</keyword>
<dbReference type="AlphaFoldDB" id="A0A1P8Q537"/>
<keyword evidence="4" id="KW-0762">Sugar transport</keyword>
<accession>A0A1P8Q537</accession>
<keyword evidence="5" id="KW-0808">Transferase</keyword>
<keyword evidence="7" id="KW-0418">Kinase</keyword>
<dbReference type="InterPro" id="IPR004701">
    <property type="entry name" value="PTS_EIIA_man-typ"/>
</dbReference>
<feature type="domain" description="PTS EIIA type-4" evidence="8">
    <location>
        <begin position="1"/>
        <end position="129"/>
    </location>
</feature>
<dbReference type="Gene3D" id="3.40.50.510">
    <property type="entry name" value="Phosphotransferase system, mannose-type IIA component"/>
    <property type="match status" value="1"/>
</dbReference>
<evidence type="ECO:0000256" key="4">
    <source>
        <dbReference type="ARBA" id="ARBA00022597"/>
    </source>
</evidence>
<evidence type="ECO:0000259" key="8">
    <source>
        <dbReference type="PROSITE" id="PS51096"/>
    </source>
</evidence>
<dbReference type="CDD" id="cd00006">
    <property type="entry name" value="PTS_IIA_man"/>
    <property type="match status" value="1"/>
</dbReference>
<dbReference type="PROSITE" id="PS51096">
    <property type="entry name" value="PTS_EIIA_TYPE_4"/>
    <property type="match status" value="1"/>
</dbReference>
<dbReference type="OrthoDB" id="6578004at2"/>
<evidence type="ECO:0000313" key="10">
    <source>
        <dbReference type="Proteomes" id="UP000187499"/>
    </source>
</evidence>
<dbReference type="SUPFAM" id="SSF53062">
    <property type="entry name" value="PTS system fructose IIA component-like"/>
    <property type="match status" value="1"/>
</dbReference>
<gene>
    <name evidence="9" type="ORF">BTM29_10475</name>
</gene>
<organism evidence="9 10">
    <name type="scientific">Companilactobacillus allii</name>
    <dbReference type="NCBI Taxonomy" id="1847728"/>
    <lineage>
        <taxon>Bacteria</taxon>
        <taxon>Bacillati</taxon>
        <taxon>Bacillota</taxon>
        <taxon>Bacilli</taxon>
        <taxon>Lactobacillales</taxon>
        <taxon>Lactobacillaceae</taxon>
        <taxon>Companilactobacillus</taxon>
    </lineage>
</organism>
<evidence type="ECO:0000256" key="2">
    <source>
        <dbReference type="ARBA" id="ARBA00022448"/>
    </source>
</evidence>
<keyword evidence="10" id="KW-1185">Reference proteome</keyword>
<evidence type="ECO:0000256" key="1">
    <source>
        <dbReference type="ARBA" id="ARBA00004496"/>
    </source>
</evidence>
<sequence>MKKILIASHGHLASGIKSSLQILTGMTDQITTIDAYVDEHDYVADIKQYVKEIDGKPAIIFTDLFGGSVNQKVMLEVMEHNNIFVVSGTNLPIVLSVLLDEQELTREHLQELIDLSQVQLVEVKPNDDISDDSFLS</sequence>
<dbReference type="GO" id="GO:0005737">
    <property type="term" value="C:cytoplasm"/>
    <property type="evidence" value="ECO:0007669"/>
    <property type="project" value="UniProtKB-SubCell"/>
</dbReference>
<dbReference type="PANTHER" id="PTHR33799">
    <property type="entry name" value="PTS PERMEASE-RELATED-RELATED"/>
    <property type="match status" value="1"/>
</dbReference>
<dbReference type="Proteomes" id="UP000187499">
    <property type="component" value="Chromosome"/>
</dbReference>
<dbReference type="KEGG" id="lalw:BTM29_10475"/>
<name>A0A1P8Q537_9LACO</name>